<sequence length="113" mass="12015">MYDLIEGDHYRATSLGRNTWKKLIGSDASLQLNCNREGFNVMGSVSGSKVRIGIIGNQENDCASPASPDSRIGFGAGGFPTGDPSCGNVGSFSSDNGDVTIRYSVAYKEIRCK</sequence>
<dbReference type="AlphaFoldDB" id="A0AAU9W2F3"/>
<name>A0AAU9W2F3_9CNID</name>
<dbReference type="Proteomes" id="UP001159428">
    <property type="component" value="Unassembled WGS sequence"/>
</dbReference>
<evidence type="ECO:0000313" key="2">
    <source>
        <dbReference type="Proteomes" id="UP001159428"/>
    </source>
</evidence>
<protein>
    <submittedName>
        <fullName evidence="1">Uncharacterized protein</fullName>
    </submittedName>
</protein>
<gene>
    <name evidence="1" type="ORF">PMEA_00031114</name>
</gene>
<proteinExistence type="predicted"/>
<dbReference type="EMBL" id="CALNXJ010000007">
    <property type="protein sequence ID" value="CAH3044327.1"/>
    <property type="molecule type" value="Genomic_DNA"/>
</dbReference>
<evidence type="ECO:0000313" key="1">
    <source>
        <dbReference type="EMBL" id="CAH3044327.1"/>
    </source>
</evidence>
<accession>A0AAU9W2F3</accession>
<reference evidence="1 2" key="1">
    <citation type="submission" date="2022-05" db="EMBL/GenBank/DDBJ databases">
        <authorList>
            <consortium name="Genoscope - CEA"/>
            <person name="William W."/>
        </authorList>
    </citation>
    <scope>NUCLEOTIDE SEQUENCE [LARGE SCALE GENOMIC DNA]</scope>
</reference>
<organism evidence="1 2">
    <name type="scientific">Pocillopora meandrina</name>
    <dbReference type="NCBI Taxonomy" id="46732"/>
    <lineage>
        <taxon>Eukaryota</taxon>
        <taxon>Metazoa</taxon>
        <taxon>Cnidaria</taxon>
        <taxon>Anthozoa</taxon>
        <taxon>Hexacorallia</taxon>
        <taxon>Scleractinia</taxon>
        <taxon>Astrocoeniina</taxon>
        <taxon>Pocilloporidae</taxon>
        <taxon>Pocillopora</taxon>
    </lineage>
</organism>
<keyword evidence="2" id="KW-1185">Reference proteome</keyword>
<comment type="caution">
    <text evidence="1">The sequence shown here is derived from an EMBL/GenBank/DDBJ whole genome shotgun (WGS) entry which is preliminary data.</text>
</comment>